<keyword evidence="3" id="KW-0804">Transcription</keyword>
<feature type="domain" description="HTH crp-type" evidence="6">
    <location>
        <begin position="262"/>
        <end position="332"/>
    </location>
</feature>
<reference evidence="7 8" key="1">
    <citation type="submission" date="2014-06" db="EMBL/GenBank/DDBJ databases">
        <authorList>
            <person name="Bishop-Lilly K.A."/>
            <person name="Broomall S.M."/>
            <person name="Chain P.S."/>
            <person name="Chertkov O."/>
            <person name="Coyne S.R."/>
            <person name="Daligault H.E."/>
            <person name="Davenport K.W."/>
            <person name="Erkkila T."/>
            <person name="Frey K.G."/>
            <person name="Gibbons H.S."/>
            <person name="Gu W."/>
            <person name="Jaissle J."/>
            <person name="Johnson S.L."/>
            <person name="Koroleva G.I."/>
            <person name="Ladner J.T."/>
            <person name="Lo C.-C."/>
            <person name="Minogue T.D."/>
            <person name="Munk C."/>
            <person name="Palacios G.F."/>
            <person name="Redden C.L."/>
            <person name="Rosenzweig C.N."/>
            <person name="Scholz M.B."/>
            <person name="Teshima H."/>
            <person name="Xu Y."/>
        </authorList>
    </citation>
    <scope>NUCLEOTIDE SEQUENCE [LARGE SCALE GENOMIC DNA]</scope>
    <source>
        <strain evidence="7 8">EO147</strain>
    </source>
</reference>
<dbReference type="KEGG" id="bok:DM82_4826"/>
<evidence type="ECO:0000313" key="7">
    <source>
        <dbReference type="EMBL" id="AIO70601.1"/>
    </source>
</evidence>
<feature type="compositionally biased region" description="Basic and acidic residues" evidence="4">
    <location>
        <begin position="12"/>
        <end position="24"/>
    </location>
</feature>
<accession>A0AAI8BE69</accession>
<dbReference type="SUPFAM" id="SSF46785">
    <property type="entry name" value="Winged helix' DNA-binding domain"/>
    <property type="match status" value="1"/>
</dbReference>
<dbReference type="InterPro" id="IPR036390">
    <property type="entry name" value="WH_DNA-bd_sf"/>
</dbReference>
<evidence type="ECO:0000259" key="5">
    <source>
        <dbReference type="PROSITE" id="PS50042"/>
    </source>
</evidence>
<feature type="compositionally biased region" description="Low complexity" evidence="4">
    <location>
        <begin position="59"/>
        <end position="95"/>
    </location>
</feature>
<dbReference type="Proteomes" id="UP000029424">
    <property type="component" value="Chromosome 2"/>
</dbReference>
<keyword evidence="8" id="KW-1185">Reference proteome</keyword>
<dbReference type="SUPFAM" id="SSF51206">
    <property type="entry name" value="cAMP-binding domain-like"/>
    <property type="match status" value="1"/>
</dbReference>
<dbReference type="Gene3D" id="2.60.120.10">
    <property type="entry name" value="Jelly Rolls"/>
    <property type="match status" value="1"/>
</dbReference>
<dbReference type="CDD" id="cd00038">
    <property type="entry name" value="CAP_ED"/>
    <property type="match status" value="1"/>
</dbReference>
<feature type="compositionally biased region" description="Low complexity" evidence="4">
    <location>
        <begin position="25"/>
        <end position="41"/>
    </location>
</feature>
<keyword evidence="1" id="KW-0805">Transcription regulation</keyword>
<dbReference type="Gene3D" id="1.10.10.10">
    <property type="entry name" value="Winged helix-like DNA-binding domain superfamily/Winged helix DNA-binding domain"/>
    <property type="match status" value="1"/>
</dbReference>
<evidence type="ECO:0000313" key="8">
    <source>
        <dbReference type="Proteomes" id="UP000029424"/>
    </source>
</evidence>
<sequence length="342" mass="37100">MPDDIQAPRRTPTRDARTDPRFDAPPDAQAAAQPATRAARPSGEPMRVRAAVAPEAHAGRAASNASAAAQTQRQPLTLTLTQTATATATQTQTQTPSPPPTFADTAAEPPTEPIDTANLHALFSHCGWFNALAPEHRALVVAQSHAEYRDAGDWVARRQAPSEYWIGVHRGLVKLAIYNASGRGCTFSGVPSGGWFGEGSVIKRELRKYDVIAIQRSLVLFVPTATFHALLDSSLPFTGFVIRQLNNRMGEFIASIQNSRLLDVNARVAQSLAQLFNPDLYPDTGATLAISQEELGMLVGVSRQRINQALQHLERLGVLRIAYNQITVVDLPRLAAFGMEQI</sequence>
<dbReference type="InterPro" id="IPR036388">
    <property type="entry name" value="WH-like_DNA-bd_sf"/>
</dbReference>
<dbReference type="Pfam" id="PF13545">
    <property type="entry name" value="HTH_Crp_2"/>
    <property type="match status" value="1"/>
</dbReference>
<name>A0AAI8BE69_9BURK</name>
<keyword evidence="2" id="KW-0238">DNA-binding</keyword>
<dbReference type="GO" id="GO:0006355">
    <property type="term" value="P:regulation of DNA-templated transcription"/>
    <property type="evidence" value="ECO:0007669"/>
    <property type="project" value="InterPro"/>
</dbReference>
<protein>
    <submittedName>
        <fullName evidence="7">Cyclic nucleotide-binding domain protein</fullName>
    </submittedName>
</protein>
<dbReference type="InterPro" id="IPR014710">
    <property type="entry name" value="RmlC-like_jellyroll"/>
</dbReference>
<evidence type="ECO:0000256" key="3">
    <source>
        <dbReference type="ARBA" id="ARBA00023163"/>
    </source>
</evidence>
<dbReference type="PROSITE" id="PS50042">
    <property type="entry name" value="CNMP_BINDING_3"/>
    <property type="match status" value="1"/>
</dbReference>
<evidence type="ECO:0000256" key="2">
    <source>
        <dbReference type="ARBA" id="ARBA00023125"/>
    </source>
</evidence>
<evidence type="ECO:0000256" key="4">
    <source>
        <dbReference type="SAM" id="MobiDB-lite"/>
    </source>
</evidence>
<dbReference type="PROSITE" id="PS51063">
    <property type="entry name" value="HTH_CRP_2"/>
    <property type="match status" value="1"/>
</dbReference>
<dbReference type="InterPro" id="IPR000595">
    <property type="entry name" value="cNMP-bd_dom"/>
</dbReference>
<dbReference type="GO" id="GO:0003677">
    <property type="term" value="F:DNA binding"/>
    <property type="evidence" value="ECO:0007669"/>
    <property type="project" value="UniProtKB-KW"/>
</dbReference>
<proteinExistence type="predicted"/>
<dbReference type="InterPro" id="IPR018490">
    <property type="entry name" value="cNMP-bd_dom_sf"/>
</dbReference>
<dbReference type="InterPro" id="IPR012318">
    <property type="entry name" value="HTH_CRP"/>
</dbReference>
<gene>
    <name evidence="7" type="ORF">DM82_4826</name>
</gene>
<feature type="domain" description="Cyclic nucleotide-binding" evidence="5">
    <location>
        <begin position="128"/>
        <end position="231"/>
    </location>
</feature>
<dbReference type="Pfam" id="PF00027">
    <property type="entry name" value="cNMP_binding"/>
    <property type="match status" value="1"/>
</dbReference>
<evidence type="ECO:0000256" key="1">
    <source>
        <dbReference type="ARBA" id="ARBA00023015"/>
    </source>
</evidence>
<organism evidence="7 8">
    <name type="scientific">Burkholderia oklahomensis</name>
    <dbReference type="NCBI Taxonomy" id="342113"/>
    <lineage>
        <taxon>Bacteria</taxon>
        <taxon>Pseudomonadati</taxon>
        <taxon>Pseudomonadota</taxon>
        <taxon>Betaproteobacteria</taxon>
        <taxon>Burkholderiales</taxon>
        <taxon>Burkholderiaceae</taxon>
        <taxon>Burkholderia</taxon>
        <taxon>pseudomallei group</taxon>
    </lineage>
</organism>
<dbReference type="EMBL" id="CP008727">
    <property type="protein sequence ID" value="AIO70601.1"/>
    <property type="molecule type" value="Genomic_DNA"/>
</dbReference>
<dbReference type="AlphaFoldDB" id="A0AAI8BE69"/>
<feature type="region of interest" description="Disordered" evidence="4">
    <location>
        <begin position="1"/>
        <end position="113"/>
    </location>
</feature>
<evidence type="ECO:0000259" key="6">
    <source>
        <dbReference type="PROSITE" id="PS51063"/>
    </source>
</evidence>